<dbReference type="InterPro" id="IPR025161">
    <property type="entry name" value="IS402-like_dom"/>
</dbReference>
<dbReference type="EMBL" id="BMVB01000038">
    <property type="protein sequence ID" value="GHC72952.1"/>
    <property type="molecule type" value="Genomic_DNA"/>
</dbReference>
<comment type="caution">
    <text evidence="3">The sequence shown here is derived from an EMBL/GenBank/DDBJ whole genome shotgun (WGS) entry which is preliminary data.</text>
</comment>
<reference evidence="3" key="1">
    <citation type="journal article" date="2014" name="Int. J. Syst. Evol. Microbiol.">
        <title>Complete genome sequence of Corynebacterium casei LMG S-19264T (=DSM 44701T), isolated from a smear-ripened cheese.</title>
        <authorList>
            <consortium name="US DOE Joint Genome Institute (JGI-PGF)"/>
            <person name="Walter F."/>
            <person name="Albersmeier A."/>
            <person name="Kalinowski J."/>
            <person name="Ruckert C."/>
        </authorList>
    </citation>
    <scope>NUCLEOTIDE SEQUENCE</scope>
    <source>
        <strain evidence="3">JCM 4633</strain>
    </source>
</reference>
<evidence type="ECO:0000313" key="3">
    <source>
        <dbReference type="EMBL" id="GHC72952.1"/>
    </source>
</evidence>
<dbReference type="Proteomes" id="UP000646244">
    <property type="component" value="Unassembled WGS sequence"/>
</dbReference>
<dbReference type="RefSeq" id="WP_190113133.1">
    <property type="nucleotide sequence ID" value="NZ_BMVB01000038.1"/>
</dbReference>
<dbReference type="GO" id="GO:0004803">
    <property type="term" value="F:transposase activity"/>
    <property type="evidence" value="ECO:0007669"/>
    <property type="project" value="InterPro"/>
</dbReference>
<evidence type="ECO:0000313" key="4">
    <source>
        <dbReference type="Proteomes" id="UP000646244"/>
    </source>
</evidence>
<dbReference type="InterPro" id="IPR002559">
    <property type="entry name" value="Transposase_11"/>
</dbReference>
<evidence type="ECO:0000259" key="2">
    <source>
        <dbReference type="Pfam" id="PF13340"/>
    </source>
</evidence>
<organism evidence="3 4">
    <name type="scientific">Streptomyces cinnamoneus</name>
    <name type="common">Streptoverticillium cinnamoneum</name>
    <dbReference type="NCBI Taxonomy" id="53446"/>
    <lineage>
        <taxon>Bacteria</taxon>
        <taxon>Bacillati</taxon>
        <taxon>Actinomycetota</taxon>
        <taxon>Actinomycetes</taxon>
        <taxon>Kitasatosporales</taxon>
        <taxon>Streptomycetaceae</taxon>
        <taxon>Streptomyces</taxon>
        <taxon>Streptomyces cinnamoneus group</taxon>
    </lineage>
</organism>
<name>A0A918WQ27_STRCJ</name>
<dbReference type="GO" id="GO:0003677">
    <property type="term" value="F:DNA binding"/>
    <property type="evidence" value="ECO:0007669"/>
    <property type="project" value="InterPro"/>
</dbReference>
<feature type="domain" description="Transposase IS4-like" evidence="1">
    <location>
        <begin position="107"/>
        <end position="257"/>
    </location>
</feature>
<protein>
    <submittedName>
        <fullName evidence="3">Transposase</fullName>
    </submittedName>
</protein>
<reference evidence="3" key="2">
    <citation type="submission" date="2020-09" db="EMBL/GenBank/DDBJ databases">
        <authorList>
            <person name="Sun Q."/>
            <person name="Ohkuma M."/>
        </authorList>
    </citation>
    <scope>NUCLEOTIDE SEQUENCE</scope>
    <source>
        <strain evidence="3">JCM 4633</strain>
    </source>
</reference>
<evidence type="ECO:0000259" key="1">
    <source>
        <dbReference type="Pfam" id="PF01609"/>
    </source>
</evidence>
<dbReference type="GO" id="GO:0006313">
    <property type="term" value="P:DNA transposition"/>
    <property type="evidence" value="ECO:0007669"/>
    <property type="project" value="InterPro"/>
</dbReference>
<dbReference type="PANTHER" id="PTHR30007">
    <property type="entry name" value="PHP DOMAIN PROTEIN"/>
    <property type="match status" value="1"/>
</dbReference>
<proteinExistence type="predicted"/>
<dbReference type="Pfam" id="PF01609">
    <property type="entry name" value="DDE_Tnp_1"/>
    <property type="match status" value="1"/>
</dbReference>
<gene>
    <name evidence="3" type="ORF">GCM10010507_60200</name>
</gene>
<dbReference type="PANTHER" id="PTHR30007:SF0">
    <property type="entry name" value="TRANSPOSASE"/>
    <property type="match status" value="1"/>
</dbReference>
<accession>A0A918WQ27</accession>
<dbReference type="Pfam" id="PF13340">
    <property type="entry name" value="DUF4096"/>
    <property type="match status" value="1"/>
</dbReference>
<sequence length="288" mass="32944">MRTCRYPSDMTDAEWALIEPLLPPSASTTSRGGHPEKWPRRDIVNGIRYLVDNGIKWRAMPADYPPWRTVYGFARRWAAVGVIGVIRDQLRRRIRLAAGKTPQSASVVVDSQSVKASETVSKATRGWDGGKLINGRKRHLICDHRGLVLLVMVTPADAQDSPVARELLLRLALMHPEIAIVWADSAYAKNQLVPWAKKYLDITIKTVRRPPDAKGFVVLPRRWVIERSWSWIMRARRHCRDHERLPQMSESLITWAAITLMTRRLTRRKARPAERRDVAHGYVMPQAA</sequence>
<feature type="domain" description="Insertion element IS402-like" evidence="2">
    <location>
        <begin position="10"/>
        <end position="83"/>
    </location>
</feature>
<dbReference type="AlphaFoldDB" id="A0A918WQ27"/>
<dbReference type="NCBIfam" id="NF033580">
    <property type="entry name" value="transpos_IS5_3"/>
    <property type="match status" value="1"/>
</dbReference>